<organism evidence="2">
    <name type="scientific">Amblyomma americanum</name>
    <name type="common">Lone star tick</name>
    <dbReference type="NCBI Taxonomy" id="6943"/>
    <lineage>
        <taxon>Eukaryota</taxon>
        <taxon>Metazoa</taxon>
        <taxon>Ecdysozoa</taxon>
        <taxon>Arthropoda</taxon>
        <taxon>Chelicerata</taxon>
        <taxon>Arachnida</taxon>
        <taxon>Acari</taxon>
        <taxon>Parasitiformes</taxon>
        <taxon>Ixodida</taxon>
        <taxon>Ixodoidea</taxon>
        <taxon>Ixodidae</taxon>
        <taxon>Amblyomminae</taxon>
        <taxon>Amblyomma</taxon>
    </lineage>
</organism>
<feature type="chain" id="PRO_5002203529" description="Secreted protein" evidence="1">
    <location>
        <begin position="19"/>
        <end position="263"/>
    </location>
</feature>
<keyword evidence="1" id="KW-0732">Signal</keyword>
<sequence>MSLVGLLLLIVLATEGNAQNGNLQSTGRQGQFIQPLPESLEINNGASKWVNLYKKAQKYIENLNSTSNVTSWGLTKNYTYWTEGHNRSGEHPIMGTVVSLTCNNMTTVLQSNDRVSAKKCLEVFTWNITDGLEGPFELPVNVTVPMIRKKKSKKTFVVPLNLNNATHLVAKLKWEHLSLIRGRIRSVKKTCNFTAEIRFNGSFAYQYLNETGGCLAYATVPVGNLTDPSKGLLSDGEELKYTLTGTYEQDICRKMRRHRKTRQ</sequence>
<dbReference type="AlphaFoldDB" id="A0A0C9SFI4"/>
<evidence type="ECO:0000313" key="2">
    <source>
        <dbReference type="EMBL" id="JAG92638.1"/>
    </source>
</evidence>
<name>A0A0C9SFI4_AMBAM</name>
<accession>A0A0C9SFI4</accession>
<evidence type="ECO:0000256" key="1">
    <source>
        <dbReference type="SAM" id="SignalP"/>
    </source>
</evidence>
<reference evidence="2" key="1">
    <citation type="journal article" date="2015" name="PLoS ONE">
        <title>An Insight into the Sialome of the Lone Star Tick, Amblyomma americanum, with a Glimpse on Its Time Dependent Gene Expression.</title>
        <authorList>
            <person name="Karim S."/>
            <person name="Ribeiro J.M."/>
        </authorList>
    </citation>
    <scope>NUCLEOTIDE SEQUENCE</scope>
    <source>
        <tissue evidence="2">Salivary gland</tissue>
    </source>
</reference>
<protein>
    <recommendedName>
        <fullName evidence="3">Secreted protein</fullName>
    </recommendedName>
</protein>
<evidence type="ECO:0008006" key="3">
    <source>
        <dbReference type="Google" id="ProtNLM"/>
    </source>
</evidence>
<feature type="signal peptide" evidence="1">
    <location>
        <begin position="1"/>
        <end position="18"/>
    </location>
</feature>
<proteinExistence type="evidence at transcript level"/>
<dbReference type="EMBL" id="GBZX01000102">
    <property type="protein sequence ID" value="JAG92638.1"/>
    <property type="molecule type" value="mRNA"/>
</dbReference>